<keyword evidence="4" id="KW-1015">Disulfide bond</keyword>
<proteinExistence type="inferred from homology"/>
<keyword evidence="5" id="KW-0676">Redox-active center</keyword>
<evidence type="ECO:0000256" key="5">
    <source>
        <dbReference type="ARBA" id="ARBA00023284"/>
    </source>
</evidence>
<dbReference type="InterPro" id="IPR005746">
    <property type="entry name" value="Thioredoxin"/>
</dbReference>
<dbReference type="PANTHER" id="PTHR45663:SF11">
    <property type="entry name" value="GEO12009P1"/>
    <property type="match status" value="1"/>
</dbReference>
<dbReference type="Pfam" id="PF00085">
    <property type="entry name" value="Thioredoxin"/>
    <property type="match status" value="1"/>
</dbReference>
<gene>
    <name evidence="8" type="ORF">AVDCRST_MAG65-121</name>
</gene>
<dbReference type="InterPro" id="IPR013766">
    <property type="entry name" value="Thioredoxin_domain"/>
</dbReference>
<dbReference type="GO" id="GO:0045454">
    <property type="term" value="P:cell redox homeostasis"/>
    <property type="evidence" value="ECO:0007669"/>
    <property type="project" value="TreeGrafter"/>
</dbReference>
<dbReference type="CDD" id="cd02947">
    <property type="entry name" value="TRX_family"/>
    <property type="match status" value="1"/>
</dbReference>
<evidence type="ECO:0000256" key="1">
    <source>
        <dbReference type="ARBA" id="ARBA00008987"/>
    </source>
</evidence>
<feature type="domain" description="Thioredoxin" evidence="7">
    <location>
        <begin position="34"/>
        <end position="138"/>
    </location>
</feature>
<dbReference type="SUPFAM" id="SSF52833">
    <property type="entry name" value="Thioredoxin-like"/>
    <property type="match status" value="1"/>
</dbReference>
<sequence>MAIIAYPSCATRNRVRSTPKGTPRCSKCKTALPWLVDADARSFGEETLASVPVVVDFWAAWCAPCRMFGPVLADLAARHAGRVKVVKVDVDANPGLGASFGAQSIPLLVVLRDGQEVDRIVGALPRQALEQRLVPHLPV</sequence>
<dbReference type="InterPro" id="IPR017937">
    <property type="entry name" value="Thioredoxin_CS"/>
</dbReference>
<dbReference type="PANTHER" id="PTHR45663">
    <property type="entry name" value="GEO12009P1"/>
    <property type="match status" value="1"/>
</dbReference>
<organism evidence="8">
    <name type="scientific">uncultured Solirubrobacteraceae bacterium</name>
    <dbReference type="NCBI Taxonomy" id="1162706"/>
    <lineage>
        <taxon>Bacteria</taxon>
        <taxon>Bacillati</taxon>
        <taxon>Actinomycetota</taxon>
        <taxon>Thermoleophilia</taxon>
        <taxon>Solirubrobacterales</taxon>
        <taxon>Solirubrobacteraceae</taxon>
        <taxon>environmental samples</taxon>
    </lineage>
</organism>
<dbReference type="PROSITE" id="PS51352">
    <property type="entry name" value="THIOREDOXIN_2"/>
    <property type="match status" value="1"/>
</dbReference>
<accession>A0A6J4R512</accession>
<evidence type="ECO:0000259" key="7">
    <source>
        <dbReference type="PROSITE" id="PS51352"/>
    </source>
</evidence>
<dbReference type="PROSITE" id="PS00194">
    <property type="entry name" value="THIOREDOXIN_1"/>
    <property type="match status" value="1"/>
</dbReference>
<dbReference type="Gene3D" id="3.40.30.10">
    <property type="entry name" value="Glutaredoxin"/>
    <property type="match status" value="1"/>
</dbReference>
<evidence type="ECO:0000256" key="6">
    <source>
        <dbReference type="NCBIfam" id="TIGR01068"/>
    </source>
</evidence>
<protein>
    <recommendedName>
        <fullName evidence="6">Thioredoxin</fullName>
    </recommendedName>
</protein>
<reference evidence="8" key="1">
    <citation type="submission" date="2020-02" db="EMBL/GenBank/DDBJ databases">
        <authorList>
            <person name="Meier V. D."/>
        </authorList>
    </citation>
    <scope>NUCLEOTIDE SEQUENCE</scope>
    <source>
        <strain evidence="8">AVDCRST_MAG65</strain>
    </source>
</reference>
<evidence type="ECO:0000256" key="4">
    <source>
        <dbReference type="ARBA" id="ARBA00023157"/>
    </source>
</evidence>
<dbReference type="NCBIfam" id="TIGR01068">
    <property type="entry name" value="thioredoxin"/>
    <property type="match status" value="1"/>
</dbReference>
<name>A0A6J4R512_9ACTN</name>
<evidence type="ECO:0000256" key="2">
    <source>
        <dbReference type="ARBA" id="ARBA00022448"/>
    </source>
</evidence>
<comment type="similarity">
    <text evidence="1">Belongs to the thioredoxin family.</text>
</comment>
<dbReference type="GO" id="GO:0005829">
    <property type="term" value="C:cytosol"/>
    <property type="evidence" value="ECO:0007669"/>
    <property type="project" value="TreeGrafter"/>
</dbReference>
<evidence type="ECO:0000256" key="3">
    <source>
        <dbReference type="ARBA" id="ARBA00022982"/>
    </source>
</evidence>
<dbReference type="EMBL" id="CADCVL010000021">
    <property type="protein sequence ID" value="CAA9464423.1"/>
    <property type="molecule type" value="Genomic_DNA"/>
</dbReference>
<keyword evidence="2" id="KW-0813">Transport</keyword>
<dbReference type="InterPro" id="IPR036249">
    <property type="entry name" value="Thioredoxin-like_sf"/>
</dbReference>
<evidence type="ECO:0000313" key="8">
    <source>
        <dbReference type="EMBL" id="CAA9464423.1"/>
    </source>
</evidence>
<keyword evidence="3" id="KW-0249">Electron transport</keyword>
<dbReference type="FunFam" id="3.40.30.10:FF:000001">
    <property type="entry name" value="Thioredoxin"/>
    <property type="match status" value="1"/>
</dbReference>
<dbReference type="AlphaFoldDB" id="A0A6J4R512"/>
<dbReference type="GO" id="GO:0015035">
    <property type="term" value="F:protein-disulfide reductase activity"/>
    <property type="evidence" value="ECO:0007669"/>
    <property type="project" value="UniProtKB-UniRule"/>
</dbReference>